<dbReference type="AlphaFoldDB" id="A0ABD3H5E7"/>
<dbReference type="PANTHER" id="PTHR33492:SF19">
    <property type="entry name" value="MYB-LIKE DOMAIN-CONTAINING PROTEIN"/>
    <property type="match status" value="1"/>
</dbReference>
<accession>A0ABD3H5E7</accession>
<dbReference type="InterPro" id="IPR044822">
    <property type="entry name" value="Myb_DNA-bind_4"/>
</dbReference>
<feature type="domain" description="Myb-like" evidence="2">
    <location>
        <begin position="11"/>
        <end position="82"/>
    </location>
</feature>
<feature type="region of interest" description="Disordered" evidence="1">
    <location>
        <begin position="158"/>
        <end position="187"/>
    </location>
</feature>
<dbReference type="EMBL" id="JBJQOH010000006">
    <property type="protein sequence ID" value="KAL3685767.1"/>
    <property type="molecule type" value="Genomic_DNA"/>
</dbReference>
<evidence type="ECO:0000259" key="2">
    <source>
        <dbReference type="PROSITE" id="PS50090"/>
    </source>
</evidence>
<keyword evidence="4" id="KW-1185">Reference proteome</keyword>
<dbReference type="Pfam" id="PF13837">
    <property type="entry name" value="Myb_DNA-bind_4"/>
    <property type="match status" value="1"/>
</dbReference>
<dbReference type="PROSITE" id="PS50090">
    <property type="entry name" value="MYB_LIKE"/>
    <property type="match status" value="1"/>
</dbReference>
<protein>
    <recommendedName>
        <fullName evidence="2">Myb-like domain-containing protein</fullName>
    </recommendedName>
</protein>
<dbReference type="InterPro" id="IPR001005">
    <property type="entry name" value="SANT/Myb"/>
</dbReference>
<name>A0ABD3H5E7_9MARC</name>
<evidence type="ECO:0000313" key="4">
    <source>
        <dbReference type="Proteomes" id="UP001633002"/>
    </source>
</evidence>
<dbReference type="Proteomes" id="UP001633002">
    <property type="component" value="Unassembled WGS sequence"/>
</dbReference>
<gene>
    <name evidence="3" type="ORF">R1sor_003789</name>
</gene>
<evidence type="ECO:0000256" key="1">
    <source>
        <dbReference type="SAM" id="MobiDB-lite"/>
    </source>
</evidence>
<comment type="caution">
    <text evidence="3">The sequence shown here is derived from an EMBL/GenBank/DDBJ whole genome shotgun (WGS) entry which is preliminary data.</text>
</comment>
<sequence length="320" mass="36613">MISSPGRERRRGRKRARNWEPWEIHLLIQAKKEELERYEANPSRDRYSENSALRWSKIEEFIRSKDVNRDSSACKNRWDATLAEYKLVKDWDPKPGNRPFQSLSPQERKQAGLPSFFDLKSIELLDSFIGGRVEKAPPHSIPFTPGAEIHEKDTAEACEGSSARQKRGKPSKEKDTDQALVGKKRRKAPQGLGGVMAAFQDLSSRIIRVEREVSGRAKDAHEMAKDAHELEKRKFEFQLRKIEREDVRADKFVDVLAQIAEAFHKESLPSGNAATVIEGIAAEQLEHPRQVTKELLPSGRKLKSKNYYGDFAVMTDMYRG</sequence>
<evidence type="ECO:0000313" key="3">
    <source>
        <dbReference type="EMBL" id="KAL3685767.1"/>
    </source>
</evidence>
<reference evidence="3 4" key="1">
    <citation type="submission" date="2024-09" db="EMBL/GenBank/DDBJ databases">
        <title>Chromosome-scale assembly of Riccia sorocarpa.</title>
        <authorList>
            <person name="Paukszto L."/>
        </authorList>
    </citation>
    <scope>NUCLEOTIDE SEQUENCE [LARGE SCALE GENOMIC DNA]</scope>
    <source>
        <strain evidence="3">LP-2024</strain>
        <tissue evidence="3">Aerial parts of the thallus</tissue>
    </source>
</reference>
<proteinExistence type="predicted"/>
<organism evidence="3 4">
    <name type="scientific">Riccia sorocarpa</name>
    <dbReference type="NCBI Taxonomy" id="122646"/>
    <lineage>
        <taxon>Eukaryota</taxon>
        <taxon>Viridiplantae</taxon>
        <taxon>Streptophyta</taxon>
        <taxon>Embryophyta</taxon>
        <taxon>Marchantiophyta</taxon>
        <taxon>Marchantiopsida</taxon>
        <taxon>Marchantiidae</taxon>
        <taxon>Marchantiales</taxon>
        <taxon>Ricciaceae</taxon>
        <taxon>Riccia</taxon>
    </lineage>
</organism>
<dbReference type="PANTHER" id="PTHR33492">
    <property type="entry name" value="OSJNBA0043A12.37 PROTEIN-RELATED"/>
    <property type="match status" value="1"/>
</dbReference>